<sequence length="492" mass="56775">MTTSLRLLPGGIELDRWKSRSIQQTLRHSYIIIICLTLVAPMISLAFSWYQTLRYDRMITNVSRTNRLNQIVKSDISNELWDIVAGNKSFDEGQQYGIIRNINMQLDSIMRDTEVRENRQLLEVAGRAMNTLTDYVDRLGNQMRKRFPVTENEAILDEIRGVAELVSDILQDFIVLEIESASRTNESIKQTATLLSLLQIVVVAVVVLFAVFAQRSVSTSINRPIRELEALSNQIAAGNLSARAETPHVEELDNLTENLNIMAVKIKELINANIQEQKNLQKSEMKALQAQITPHFLYNTLDSIIWLAEGREYEQVISVTRSFSNFFRRSLNRGKEWVTVRDEFEHVENYLTIQKIRYRDILDFTIEYDGEMADKSMLKLLLQPLVENALYHGIKNKRGRGMITVRGWREDGKLCFRVEDNGIGLKAERLEEIRRQIDVELDSSMLSDVYGLYNVNKRLALYYDSLTKLDISSVYREGTAVSFRLPERINHV</sequence>
<keyword evidence="2" id="KW-0597">Phosphoprotein</keyword>
<dbReference type="EMBL" id="CP002116">
    <property type="protein sequence ID" value="ADK82512.1"/>
    <property type="molecule type" value="Genomic_DNA"/>
</dbReference>
<keyword evidence="5" id="KW-0175">Coiled coil</keyword>
<feature type="coiled-coil region" evidence="5">
    <location>
        <begin position="252"/>
        <end position="291"/>
    </location>
</feature>
<dbReference type="SMART" id="SM00387">
    <property type="entry name" value="HATPase_c"/>
    <property type="match status" value="1"/>
</dbReference>
<dbReference type="SUPFAM" id="SSF55874">
    <property type="entry name" value="ATPase domain of HSP90 chaperone/DNA topoisomerase II/histidine kinase"/>
    <property type="match status" value="1"/>
</dbReference>
<feature type="transmembrane region" description="Helical" evidence="6">
    <location>
        <begin position="30"/>
        <end position="50"/>
    </location>
</feature>
<dbReference type="InterPro" id="IPR050640">
    <property type="entry name" value="Bact_2-comp_sensor_kinase"/>
</dbReference>
<dbReference type="InterPro" id="IPR010559">
    <property type="entry name" value="Sig_transdc_His_kin_internal"/>
</dbReference>
<dbReference type="Pfam" id="PF02518">
    <property type="entry name" value="HATPase_c"/>
    <property type="match status" value="1"/>
</dbReference>
<dbReference type="OrthoDB" id="370211at2"/>
<dbReference type="SMART" id="SM00304">
    <property type="entry name" value="HAMP"/>
    <property type="match status" value="1"/>
</dbReference>
<keyword evidence="6" id="KW-1133">Transmembrane helix</keyword>
<dbReference type="Gene3D" id="6.10.340.10">
    <property type="match status" value="1"/>
</dbReference>
<keyword evidence="6" id="KW-0472">Membrane</keyword>
<dbReference type="Pfam" id="PF00672">
    <property type="entry name" value="HAMP"/>
    <property type="match status" value="1"/>
</dbReference>
<feature type="domain" description="HAMP" evidence="7">
    <location>
        <begin position="219"/>
        <end position="271"/>
    </location>
</feature>
<feature type="transmembrane region" description="Helical" evidence="6">
    <location>
        <begin position="192"/>
        <end position="213"/>
    </location>
</feature>
<organism evidence="8 9">
    <name type="scientific">Sediminispirochaeta smaragdinae (strain DSM 11293 / JCM 15392 / SEBR 4228)</name>
    <name type="common">Spirochaeta smaragdinae</name>
    <dbReference type="NCBI Taxonomy" id="573413"/>
    <lineage>
        <taxon>Bacteria</taxon>
        <taxon>Pseudomonadati</taxon>
        <taxon>Spirochaetota</taxon>
        <taxon>Spirochaetia</taxon>
        <taxon>Spirochaetales</taxon>
        <taxon>Spirochaetaceae</taxon>
        <taxon>Sediminispirochaeta</taxon>
    </lineage>
</organism>
<keyword evidence="4 8" id="KW-0418">Kinase</keyword>
<keyword evidence="6" id="KW-0812">Transmembrane</keyword>
<dbReference type="InterPro" id="IPR036890">
    <property type="entry name" value="HATPase_C_sf"/>
</dbReference>
<dbReference type="KEGG" id="ssm:Spirs_3423"/>
<dbReference type="GO" id="GO:0016020">
    <property type="term" value="C:membrane"/>
    <property type="evidence" value="ECO:0007669"/>
    <property type="project" value="UniProtKB-SubCell"/>
</dbReference>
<dbReference type="HOGENOM" id="CLU_020473_5_0_12"/>
<keyword evidence="3" id="KW-0808">Transferase</keyword>
<dbReference type="PROSITE" id="PS50885">
    <property type="entry name" value="HAMP"/>
    <property type="match status" value="1"/>
</dbReference>
<dbReference type="PANTHER" id="PTHR34220:SF7">
    <property type="entry name" value="SENSOR HISTIDINE KINASE YPDA"/>
    <property type="match status" value="1"/>
</dbReference>
<dbReference type="Gene3D" id="3.30.565.10">
    <property type="entry name" value="Histidine kinase-like ATPase, C-terminal domain"/>
    <property type="match status" value="1"/>
</dbReference>
<reference evidence="8 9" key="1">
    <citation type="journal article" date="2010" name="Stand. Genomic Sci.">
        <title>Complete genome sequence of Spirochaeta smaragdinae type strain (SEBR 4228).</title>
        <authorList>
            <person name="Mavromatis K."/>
            <person name="Yasawong M."/>
            <person name="Chertkov O."/>
            <person name="Lapidus A."/>
            <person name="Lucas S."/>
            <person name="Nolan M."/>
            <person name="Del Rio T.G."/>
            <person name="Tice H."/>
            <person name="Cheng J.F."/>
            <person name="Pitluck S."/>
            <person name="Liolios K."/>
            <person name="Ivanova N."/>
            <person name="Tapia R."/>
            <person name="Han C."/>
            <person name="Bruce D."/>
            <person name="Goodwin L."/>
            <person name="Pati A."/>
            <person name="Chen A."/>
            <person name="Palaniappan K."/>
            <person name="Land M."/>
            <person name="Hauser L."/>
            <person name="Chang Y.J."/>
            <person name="Jeffries C.D."/>
            <person name="Detter J.C."/>
            <person name="Rohde M."/>
            <person name="Brambilla E."/>
            <person name="Spring S."/>
            <person name="Goker M."/>
            <person name="Sikorski J."/>
            <person name="Woyke T."/>
            <person name="Bristow J."/>
            <person name="Eisen J.A."/>
            <person name="Markowitz V."/>
            <person name="Hugenholtz P."/>
            <person name="Klenk H.P."/>
            <person name="Kyrpides N.C."/>
        </authorList>
    </citation>
    <scope>NUCLEOTIDE SEQUENCE [LARGE SCALE GENOMIC DNA]</scope>
    <source>
        <strain evidence="9">DSM 11293 / JCM 15392 / SEBR 4228</strain>
    </source>
</reference>
<evidence type="ECO:0000256" key="3">
    <source>
        <dbReference type="ARBA" id="ARBA00022679"/>
    </source>
</evidence>
<dbReference type="PANTHER" id="PTHR34220">
    <property type="entry name" value="SENSOR HISTIDINE KINASE YPDA"/>
    <property type="match status" value="1"/>
</dbReference>
<evidence type="ECO:0000256" key="1">
    <source>
        <dbReference type="ARBA" id="ARBA00004370"/>
    </source>
</evidence>
<dbReference type="Proteomes" id="UP000002318">
    <property type="component" value="Chromosome"/>
</dbReference>
<dbReference type="SUPFAM" id="SSF158472">
    <property type="entry name" value="HAMP domain-like"/>
    <property type="match status" value="1"/>
</dbReference>
<comment type="subcellular location">
    <subcellularLocation>
        <location evidence="1">Membrane</location>
    </subcellularLocation>
</comment>
<evidence type="ECO:0000313" key="8">
    <source>
        <dbReference type="EMBL" id="ADK82512.1"/>
    </source>
</evidence>
<name>E1R2F2_SEDSS</name>
<accession>E1R2F2</accession>
<protein>
    <submittedName>
        <fullName evidence="8">Integral membrane sensor signal transduction histidine kinase</fullName>
    </submittedName>
</protein>
<gene>
    <name evidence="8" type="ordered locus">Spirs_3423</name>
</gene>
<dbReference type="eggNOG" id="COG2972">
    <property type="taxonomic scope" value="Bacteria"/>
</dbReference>
<evidence type="ECO:0000256" key="4">
    <source>
        <dbReference type="ARBA" id="ARBA00022777"/>
    </source>
</evidence>
<keyword evidence="9" id="KW-1185">Reference proteome</keyword>
<dbReference type="InterPro" id="IPR003594">
    <property type="entry name" value="HATPase_dom"/>
</dbReference>
<evidence type="ECO:0000313" key="9">
    <source>
        <dbReference type="Proteomes" id="UP000002318"/>
    </source>
</evidence>
<proteinExistence type="predicted"/>
<evidence type="ECO:0000259" key="7">
    <source>
        <dbReference type="PROSITE" id="PS50885"/>
    </source>
</evidence>
<dbReference type="GO" id="GO:0000155">
    <property type="term" value="F:phosphorelay sensor kinase activity"/>
    <property type="evidence" value="ECO:0007669"/>
    <property type="project" value="InterPro"/>
</dbReference>
<dbReference type="STRING" id="573413.Spirs_3423"/>
<dbReference type="InterPro" id="IPR003660">
    <property type="entry name" value="HAMP_dom"/>
</dbReference>
<evidence type="ECO:0000256" key="6">
    <source>
        <dbReference type="SAM" id="Phobius"/>
    </source>
</evidence>
<dbReference type="CDD" id="cd06225">
    <property type="entry name" value="HAMP"/>
    <property type="match status" value="1"/>
</dbReference>
<dbReference type="Pfam" id="PF06580">
    <property type="entry name" value="His_kinase"/>
    <property type="match status" value="1"/>
</dbReference>
<evidence type="ECO:0000256" key="2">
    <source>
        <dbReference type="ARBA" id="ARBA00022553"/>
    </source>
</evidence>
<evidence type="ECO:0000256" key="5">
    <source>
        <dbReference type="SAM" id="Coils"/>
    </source>
</evidence>
<dbReference type="AlphaFoldDB" id="E1R2F2"/>